<organism evidence="3 4">
    <name type="scientific">Tengunoibacter tsumagoiensis</name>
    <dbReference type="NCBI Taxonomy" id="2014871"/>
    <lineage>
        <taxon>Bacteria</taxon>
        <taxon>Bacillati</taxon>
        <taxon>Chloroflexota</taxon>
        <taxon>Ktedonobacteria</taxon>
        <taxon>Ktedonobacterales</taxon>
        <taxon>Dictyobacteraceae</taxon>
        <taxon>Tengunoibacter</taxon>
    </lineage>
</organism>
<reference evidence="4" key="1">
    <citation type="submission" date="2018-12" db="EMBL/GenBank/DDBJ databases">
        <title>Tengunoibacter tsumagoiensis gen. nov., sp. nov., Dictyobacter kobayashii sp. nov., D. alpinus sp. nov., and D. joshuensis sp. nov. and description of Dictyobacteraceae fam. nov. within the order Ktedonobacterales isolated from Tengu-no-mugimeshi.</title>
        <authorList>
            <person name="Wang C.M."/>
            <person name="Zheng Y."/>
            <person name="Sakai Y."/>
            <person name="Toyoda A."/>
            <person name="Minakuchi Y."/>
            <person name="Abe K."/>
            <person name="Yokota A."/>
            <person name="Yabe S."/>
        </authorList>
    </citation>
    <scope>NUCLEOTIDE SEQUENCE [LARGE SCALE GENOMIC DNA]</scope>
    <source>
        <strain evidence="4">Uno3</strain>
    </source>
</reference>
<protein>
    <recommendedName>
        <fullName evidence="2">Putative zinc-finger domain-containing protein</fullName>
    </recommendedName>
</protein>
<evidence type="ECO:0000313" key="3">
    <source>
        <dbReference type="EMBL" id="GCE14103.1"/>
    </source>
</evidence>
<keyword evidence="1" id="KW-0472">Membrane</keyword>
<feature type="transmembrane region" description="Helical" evidence="1">
    <location>
        <begin position="164"/>
        <end position="183"/>
    </location>
</feature>
<keyword evidence="1" id="KW-0812">Transmembrane</keyword>
<keyword evidence="1" id="KW-1133">Transmembrane helix</keyword>
<dbReference type="AlphaFoldDB" id="A0A402A4N4"/>
<comment type="caution">
    <text evidence="3">The sequence shown here is derived from an EMBL/GenBank/DDBJ whole genome shotgun (WGS) entry which is preliminary data.</text>
</comment>
<gene>
    <name evidence="3" type="ORF">KTT_39620</name>
</gene>
<dbReference type="EMBL" id="BIFR01000001">
    <property type="protein sequence ID" value="GCE14103.1"/>
    <property type="molecule type" value="Genomic_DNA"/>
</dbReference>
<sequence>MRCSDVKARLGAQHEGNLEAAIASALQEHLASCDSCRVFEQQQRHIDILLCAPTPQGQRSQQPQVSTDTIMRAIQQRRRITQQLEELQQQQQIRVKKMRKMGAASAALSVFTLSCIPLLFLTLTMLQTDLAVKMLALLNGVIDTCMILAQYLQTGLSLVTRDNWIFSGFAFAVVVMMGMWLRLMRPPKEA</sequence>
<dbReference type="RefSeq" id="WP_161975622.1">
    <property type="nucleotide sequence ID" value="NZ_BIFR01000001.1"/>
</dbReference>
<dbReference type="InterPro" id="IPR027383">
    <property type="entry name" value="Znf_put"/>
</dbReference>
<dbReference type="Proteomes" id="UP000287352">
    <property type="component" value="Unassembled WGS sequence"/>
</dbReference>
<feature type="transmembrane region" description="Helical" evidence="1">
    <location>
        <begin position="101"/>
        <end position="124"/>
    </location>
</feature>
<dbReference type="Pfam" id="PF13490">
    <property type="entry name" value="zf-HC2"/>
    <property type="match status" value="1"/>
</dbReference>
<feature type="transmembrane region" description="Helical" evidence="1">
    <location>
        <begin position="130"/>
        <end position="152"/>
    </location>
</feature>
<name>A0A402A4N4_9CHLR</name>
<accession>A0A402A4N4</accession>
<keyword evidence="4" id="KW-1185">Reference proteome</keyword>
<feature type="domain" description="Putative zinc-finger" evidence="2">
    <location>
        <begin position="3"/>
        <end position="37"/>
    </location>
</feature>
<evidence type="ECO:0000259" key="2">
    <source>
        <dbReference type="Pfam" id="PF13490"/>
    </source>
</evidence>
<proteinExistence type="predicted"/>
<evidence type="ECO:0000313" key="4">
    <source>
        <dbReference type="Proteomes" id="UP000287352"/>
    </source>
</evidence>
<evidence type="ECO:0000256" key="1">
    <source>
        <dbReference type="SAM" id="Phobius"/>
    </source>
</evidence>